<evidence type="ECO:0000313" key="4">
    <source>
        <dbReference type="Proteomes" id="UP001231701"/>
    </source>
</evidence>
<evidence type="ECO:0000259" key="2">
    <source>
        <dbReference type="SMART" id="SM00458"/>
    </source>
</evidence>
<proteinExistence type="predicted"/>
<feature type="compositionally biased region" description="Low complexity" evidence="1">
    <location>
        <begin position="314"/>
        <end position="326"/>
    </location>
</feature>
<organism evidence="3 4">
    <name type="scientific">Streptomyces rochei</name>
    <name type="common">Streptomyces parvullus</name>
    <dbReference type="NCBI Taxonomy" id="1928"/>
    <lineage>
        <taxon>Bacteria</taxon>
        <taxon>Bacillati</taxon>
        <taxon>Actinomycetota</taxon>
        <taxon>Actinomycetes</taxon>
        <taxon>Kitasatosporales</taxon>
        <taxon>Streptomycetaceae</taxon>
        <taxon>Streptomyces</taxon>
        <taxon>Streptomyces rochei group</taxon>
    </lineage>
</organism>
<dbReference type="InterPro" id="IPR000772">
    <property type="entry name" value="Ricin_B_lectin"/>
</dbReference>
<sequence>MARGDWTDGGGPTGEDVHAGASDARLTELLHADTPTAYPALCELRARHRPSVLAYARLCAAGESAARQLAARAFTLAARQAARGTDPGGPWRHRLLLLTGEVAAEWAADERSAGLDPGLLLVLNTGGSGCPVPPLLAAFRSLPSRDQGLLWYGVVERETADRTAVLLGIGGQDVAHGTAPALRTLARSCLRTRLAASGDPRCLDFRRLIEESMRPDSPRDSPDLHAHMARCPHCAEAYEEQCTLRDAPRTALAEGLLPWAGTAYAGREPEEPASGAPLALPGAWPPSRRFALASAALGVALAPLLLLLLPPGDAPSRPAAHASSRPPAGPPPVTVTATVSASASSSPTRSPSAPATSPSAAPSRSASHTARPSPAPTRTPSAPSYRAPDGTYAQVVNVASGRCLDIDGGLEKGTDVVTAPCDASPTQLWRVDAGRGVVQSYADDDYCLDSRGSVDRGVGIWECDSVDGRNGRNLRFVVDARGVVRPGIAPDRAVTPGGGVSVVLVGADSARSDQRWRAGAAY</sequence>
<feature type="region of interest" description="Disordered" evidence="1">
    <location>
        <begin position="314"/>
        <end position="388"/>
    </location>
</feature>
<protein>
    <submittedName>
        <fullName evidence="3">RICIN domain-containing protein</fullName>
    </submittedName>
</protein>
<name>A0AAX3ZIP1_STRRO</name>
<feature type="domain" description="Ricin B lectin" evidence="2">
    <location>
        <begin position="389"/>
        <end position="519"/>
    </location>
</feature>
<feature type="compositionally biased region" description="Low complexity" evidence="1">
    <location>
        <begin position="334"/>
        <end position="384"/>
    </location>
</feature>
<evidence type="ECO:0000313" key="3">
    <source>
        <dbReference type="EMBL" id="WMC86754.1"/>
    </source>
</evidence>
<dbReference type="SMART" id="SM00458">
    <property type="entry name" value="RICIN"/>
    <property type="match status" value="1"/>
</dbReference>
<dbReference type="SUPFAM" id="SSF50370">
    <property type="entry name" value="Ricin B-like lectins"/>
    <property type="match status" value="1"/>
</dbReference>
<dbReference type="Gene3D" id="2.80.10.50">
    <property type="match status" value="1"/>
</dbReference>
<gene>
    <name evidence="3" type="ORF">P7W03_14790</name>
</gene>
<dbReference type="AlphaFoldDB" id="A0AAX3ZIP1"/>
<dbReference type="RefSeq" id="WP_199578526.1">
    <property type="nucleotide sequence ID" value="NZ_CP121271.1"/>
</dbReference>
<evidence type="ECO:0000256" key="1">
    <source>
        <dbReference type="SAM" id="MobiDB-lite"/>
    </source>
</evidence>
<dbReference type="PROSITE" id="PS50231">
    <property type="entry name" value="RICIN_B_LECTIN"/>
    <property type="match status" value="1"/>
</dbReference>
<dbReference type="Proteomes" id="UP001231701">
    <property type="component" value="Chromosome"/>
</dbReference>
<dbReference type="InterPro" id="IPR035992">
    <property type="entry name" value="Ricin_B-like_lectins"/>
</dbReference>
<dbReference type="EMBL" id="CP121271">
    <property type="protein sequence ID" value="WMC86754.1"/>
    <property type="molecule type" value="Genomic_DNA"/>
</dbReference>
<reference evidence="3" key="1">
    <citation type="submission" date="2023-03" db="EMBL/GenBank/DDBJ databases">
        <title>Borrelidin-producing and root-colonizing Streptomyces rochei is a potent biopesticide for soil-borne oomycete-caused plant diseases.</title>
        <authorList>
            <person name="Zhou D."/>
            <person name="Wang X."/>
            <person name="Navarro-Munoz J.C."/>
            <person name="Li W."/>
            <person name="Li J."/>
            <person name="Jiu M."/>
            <person name="Deng S."/>
            <person name="Ye Y."/>
            <person name="Daly P."/>
            <person name="Wei L."/>
        </authorList>
    </citation>
    <scope>NUCLEOTIDE SEQUENCE</scope>
    <source>
        <strain evidence="3">JK1</strain>
    </source>
</reference>
<accession>A0AAX3ZIP1</accession>
<dbReference type="Pfam" id="PF00652">
    <property type="entry name" value="Ricin_B_lectin"/>
    <property type="match status" value="1"/>
</dbReference>
<dbReference type="GeneID" id="90943316"/>